<feature type="signal peptide" evidence="1">
    <location>
        <begin position="1"/>
        <end position="19"/>
    </location>
</feature>
<protein>
    <submittedName>
        <fullName evidence="2">Uncharacterized protein</fullName>
    </submittedName>
</protein>
<keyword evidence="1" id="KW-0732">Signal</keyword>
<reference evidence="2" key="1">
    <citation type="submission" date="2020-01" db="EMBL/GenBank/DDBJ databases">
        <authorList>
            <person name="Meier V. D."/>
            <person name="Meier V D."/>
        </authorList>
    </citation>
    <scope>NUCLEOTIDE SEQUENCE</scope>
    <source>
        <strain evidence="2">HLG_WM_MAG_06</strain>
    </source>
</reference>
<organism evidence="2">
    <name type="scientific">uncultured Sulfurovum sp</name>
    <dbReference type="NCBI Taxonomy" id="269237"/>
    <lineage>
        <taxon>Bacteria</taxon>
        <taxon>Pseudomonadati</taxon>
        <taxon>Campylobacterota</taxon>
        <taxon>Epsilonproteobacteria</taxon>
        <taxon>Campylobacterales</taxon>
        <taxon>Sulfurovaceae</taxon>
        <taxon>Sulfurovum</taxon>
        <taxon>environmental samples</taxon>
    </lineage>
</organism>
<feature type="chain" id="PRO_5028115145" evidence="1">
    <location>
        <begin position="20"/>
        <end position="181"/>
    </location>
</feature>
<proteinExistence type="predicted"/>
<evidence type="ECO:0000256" key="1">
    <source>
        <dbReference type="SAM" id="SignalP"/>
    </source>
</evidence>
<sequence>MKKITLLLTPLLLLLGLNAEVMKPENISGNTMKQYSKPGAPIDMKYTSQRVDLNETADVNITLNTTASNGTFSAIITLDKELIELSDTQKDLSFDIYQDQQEFIINFKVKAQDQGLYYIRLITKISNSYGSKLRSFAVPVYIGEEEKKVLTKGITNQFKALGSSENISVSKAIETIKVLKN</sequence>
<evidence type="ECO:0000313" key="2">
    <source>
        <dbReference type="EMBL" id="CAA6812487.1"/>
    </source>
</evidence>
<gene>
    <name evidence="2" type="ORF">HELGO_WM5576</name>
</gene>
<dbReference type="EMBL" id="CACVAP010000068">
    <property type="protein sequence ID" value="CAA6812487.1"/>
    <property type="molecule type" value="Genomic_DNA"/>
</dbReference>
<dbReference type="AlphaFoldDB" id="A0A6S6T7D4"/>
<name>A0A6S6T7D4_9BACT</name>
<accession>A0A6S6T7D4</accession>